<reference evidence="2" key="1">
    <citation type="submission" date="2018-10" db="EMBL/GenBank/DDBJ databases">
        <title>Effector identification in a new, highly contiguous assembly of the strawberry crown rot pathogen Phytophthora cactorum.</title>
        <authorList>
            <person name="Armitage A.D."/>
            <person name="Nellist C.F."/>
            <person name="Bates H."/>
            <person name="Vickerstaff R.J."/>
            <person name="Harrison R.J."/>
        </authorList>
    </citation>
    <scope>NUCLEOTIDE SEQUENCE</scope>
    <source>
        <strain evidence="2">15-7</strain>
    </source>
</reference>
<evidence type="ECO:0000313" key="2">
    <source>
        <dbReference type="EMBL" id="KAG2861028.1"/>
    </source>
</evidence>
<organism evidence="2 3">
    <name type="scientific">Phytophthora cactorum</name>
    <dbReference type="NCBI Taxonomy" id="29920"/>
    <lineage>
        <taxon>Eukaryota</taxon>
        <taxon>Sar</taxon>
        <taxon>Stramenopiles</taxon>
        <taxon>Oomycota</taxon>
        <taxon>Peronosporomycetes</taxon>
        <taxon>Peronosporales</taxon>
        <taxon>Peronosporaceae</taxon>
        <taxon>Phytophthora</taxon>
    </lineage>
</organism>
<feature type="compositionally biased region" description="Basic residues" evidence="1">
    <location>
        <begin position="74"/>
        <end position="84"/>
    </location>
</feature>
<gene>
    <name evidence="2" type="ORF">PC113_g7530</name>
</gene>
<sequence>MSSQNEWNKLEARANQQRARLRLQQRQVRRRNEAQESTAVAAGEEPVLALTQAELAVLSRRYATPSTGEDPATRHRRLANRRRA</sequence>
<dbReference type="Proteomes" id="UP000735874">
    <property type="component" value="Unassembled WGS sequence"/>
</dbReference>
<accession>A0A8T0ZFE8</accession>
<evidence type="ECO:0000256" key="1">
    <source>
        <dbReference type="SAM" id="MobiDB-lite"/>
    </source>
</evidence>
<dbReference type="EMBL" id="RCMG01000166">
    <property type="protein sequence ID" value="KAG2861028.1"/>
    <property type="molecule type" value="Genomic_DNA"/>
</dbReference>
<dbReference type="AlphaFoldDB" id="A0A8T0ZFE8"/>
<protein>
    <submittedName>
        <fullName evidence="2">Uncharacterized protein</fullName>
    </submittedName>
</protein>
<feature type="compositionally biased region" description="Basic residues" evidence="1">
    <location>
        <begin position="19"/>
        <end position="29"/>
    </location>
</feature>
<feature type="region of interest" description="Disordered" evidence="1">
    <location>
        <begin position="1"/>
        <end position="41"/>
    </location>
</feature>
<dbReference type="VEuPathDB" id="FungiDB:PC110_g23140"/>
<evidence type="ECO:0000313" key="3">
    <source>
        <dbReference type="Proteomes" id="UP000735874"/>
    </source>
</evidence>
<feature type="region of interest" description="Disordered" evidence="1">
    <location>
        <begin position="61"/>
        <end position="84"/>
    </location>
</feature>
<name>A0A8T0ZFE8_9STRA</name>
<comment type="caution">
    <text evidence="2">The sequence shown here is derived from an EMBL/GenBank/DDBJ whole genome shotgun (WGS) entry which is preliminary data.</text>
</comment>
<proteinExistence type="predicted"/>